<comment type="caution">
    <text evidence="2">The sequence shown here is derived from an EMBL/GenBank/DDBJ whole genome shotgun (WGS) entry which is preliminary data.</text>
</comment>
<feature type="compositionally biased region" description="Low complexity" evidence="1">
    <location>
        <begin position="204"/>
        <end position="216"/>
    </location>
</feature>
<dbReference type="EMBL" id="JBGOOL010000099">
    <property type="protein sequence ID" value="MEZ8055778.1"/>
    <property type="molecule type" value="Genomic_DNA"/>
</dbReference>
<proteinExistence type="predicted"/>
<accession>A0ABV4KTP3</accession>
<reference evidence="2 3" key="1">
    <citation type="submission" date="2024-06" db="EMBL/GenBank/DDBJ databases">
        <authorList>
            <person name="Steensen K."/>
            <person name="Seneca J."/>
            <person name="Bartlau N."/>
            <person name="Yu A.X."/>
            <person name="Polz M.F."/>
        </authorList>
    </citation>
    <scope>NUCLEOTIDE SEQUENCE [LARGE SCALE GENOMIC DNA]</scope>
    <source>
        <strain evidence="2 3">1F9</strain>
    </source>
</reference>
<protein>
    <submittedName>
        <fullName evidence="2">Uncharacterized protein</fullName>
    </submittedName>
</protein>
<name>A0ABV4KTP3_9VIBR</name>
<dbReference type="RefSeq" id="WP_371708514.1">
    <property type="nucleotide sequence ID" value="NZ_JBGOOL010000099.1"/>
</dbReference>
<evidence type="ECO:0000313" key="2">
    <source>
        <dbReference type="EMBL" id="MEZ8055778.1"/>
    </source>
</evidence>
<dbReference type="Proteomes" id="UP001569175">
    <property type="component" value="Unassembled WGS sequence"/>
</dbReference>
<sequence>MTTIIASPNIFIAGDAMWTSQVSGLEVDCETRKHIVCLEQVIFFSGDEHPIILAQAVLLALISDEEYIQLAQALDERDEIGLIAVTENTGALIDMPIGNNATTGELVFTGSGGFHAATFYQDLDRLSCLLTRIDTAMTMAFHVDEQSGNGIHKKVWPQRDDNLCYTDTSYREYIGAKIEEYHEFIAEWALMEGDNMAAQLPRSTNRTAPAPNAPKATPERMKAILDAIRKNQKKQTEKQEESA</sequence>
<keyword evidence="3" id="KW-1185">Reference proteome</keyword>
<gene>
    <name evidence="2" type="ORF">ACED57_21945</name>
</gene>
<feature type="region of interest" description="Disordered" evidence="1">
    <location>
        <begin position="202"/>
        <end position="222"/>
    </location>
</feature>
<evidence type="ECO:0000313" key="3">
    <source>
        <dbReference type="Proteomes" id="UP001569175"/>
    </source>
</evidence>
<organism evidence="2 3">
    <name type="scientific">Vibrio atlanticus</name>
    <dbReference type="NCBI Taxonomy" id="693153"/>
    <lineage>
        <taxon>Bacteria</taxon>
        <taxon>Pseudomonadati</taxon>
        <taxon>Pseudomonadota</taxon>
        <taxon>Gammaproteobacteria</taxon>
        <taxon>Vibrionales</taxon>
        <taxon>Vibrionaceae</taxon>
        <taxon>Vibrio</taxon>
    </lineage>
</organism>
<evidence type="ECO:0000256" key="1">
    <source>
        <dbReference type="SAM" id="MobiDB-lite"/>
    </source>
</evidence>